<dbReference type="InterPro" id="IPR001680">
    <property type="entry name" value="WD40_rpt"/>
</dbReference>
<dbReference type="CDD" id="cd00177">
    <property type="entry name" value="START"/>
    <property type="match status" value="1"/>
</dbReference>
<feature type="region of interest" description="Disordered" evidence="4">
    <location>
        <begin position="491"/>
        <end position="529"/>
    </location>
</feature>
<dbReference type="PANTHER" id="PTHR44436">
    <property type="entry name" value="F-BOX/WD REPEAT-CONTAINING PROTEIN 2"/>
    <property type="match status" value="1"/>
</dbReference>
<dbReference type="InterPro" id="IPR019775">
    <property type="entry name" value="WD40_repeat_CS"/>
</dbReference>
<dbReference type="SMART" id="SM00256">
    <property type="entry name" value="FBOX"/>
    <property type="match status" value="1"/>
</dbReference>
<evidence type="ECO:0000313" key="7">
    <source>
        <dbReference type="EMBL" id="KYQ94220.1"/>
    </source>
</evidence>
<evidence type="ECO:0000256" key="2">
    <source>
        <dbReference type="ARBA" id="ARBA00022737"/>
    </source>
</evidence>
<organism evidence="7 8">
    <name type="scientific">Tieghemostelium lacteum</name>
    <name type="common">Slime mold</name>
    <name type="synonym">Dictyostelium lacteum</name>
    <dbReference type="NCBI Taxonomy" id="361077"/>
    <lineage>
        <taxon>Eukaryota</taxon>
        <taxon>Amoebozoa</taxon>
        <taxon>Evosea</taxon>
        <taxon>Eumycetozoa</taxon>
        <taxon>Dictyostelia</taxon>
        <taxon>Dictyosteliales</taxon>
        <taxon>Raperosteliaceae</taxon>
        <taxon>Tieghemostelium</taxon>
    </lineage>
</organism>
<feature type="region of interest" description="Disordered" evidence="4">
    <location>
        <begin position="667"/>
        <end position="689"/>
    </location>
</feature>
<dbReference type="PROSITE" id="PS50848">
    <property type="entry name" value="START"/>
    <property type="match status" value="1"/>
</dbReference>
<dbReference type="InParanoid" id="A0A151ZK10"/>
<dbReference type="SUPFAM" id="SSF50978">
    <property type="entry name" value="WD40 repeat-like"/>
    <property type="match status" value="1"/>
</dbReference>
<dbReference type="SUPFAM" id="SSF55961">
    <property type="entry name" value="Bet v1-like"/>
    <property type="match status" value="2"/>
</dbReference>
<dbReference type="PANTHER" id="PTHR44436:SF1">
    <property type="entry name" value="F-BOX_WD REPEAT-CONTAINING PROTEIN 2"/>
    <property type="match status" value="1"/>
</dbReference>
<dbReference type="OrthoDB" id="20669at2759"/>
<feature type="repeat" description="WD" evidence="3">
    <location>
        <begin position="743"/>
        <end position="774"/>
    </location>
</feature>
<dbReference type="EMBL" id="LODT01000022">
    <property type="protein sequence ID" value="KYQ94220.1"/>
    <property type="molecule type" value="Genomic_DNA"/>
</dbReference>
<dbReference type="Gene3D" id="3.30.530.20">
    <property type="match status" value="2"/>
</dbReference>
<comment type="caution">
    <text evidence="7">The sequence shown here is derived from an EMBL/GenBank/DDBJ whole genome shotgun (WGS) entry which is preliminary data.</text>
</comment>
<dbReference type="Pfam" id="PF12937">
    <property type="entry name" value="F-box-like"/>
    <property type="match status" value="1"/>
</dbReference>
<dbReference type="InterPro" id="IPR023393">
    <property type="entry name" value="START-like_dom_sf"/>
</dbReference>
<keyword evidence="1 3" id="KW-0853">WD repeat</keyword>
<keyword evidence="2" id="KW-0677">Repeat</keyword>
<dbReference type="PROSITE" id="PS50181">
    <property type="entry name" value="FBOX"/>
    <property type="match status" value="1"/>
</dbReference>
<dbReference type="Gene3D" id="2.130.10.10">
    <property type="entry name" value="YVTN repeat-like/Quinoprotein amine dehydrogenase"/>
    <property type="match status" value="2"/>
</dbReference>
<feature type="domain" description="START" evidence="6">
    <location>
        <begin position="1"/>
        <end position="194"/>
    </location>
</feature>
<gene>
    <name evidence="7" type="ORF">DLAC_04515</name>
</gene>
<dbReference type="InterPro" id="IPR015943">
    <property type="entry name" value="WD40/YVTN_repeat-like_dom_sf"/>
</dbReference>
<dbReference type="InterPro" id="IPR002913">
    <property type="entry name" value="START_lipid-bd_dom"/>
</dbReference>
<dbReference type="InterPro" id="IPR042627">
    <property type="entry name" value="FBXW2"/>
</dbReference>
<proteinExistence type="predicted"/>
<dbReference type="Pfam" id="PF01852">
    <property type="entry name" value="START"/>
    <property type="match status" value="1"/>
</dbReference>
<evidence type="ECO:0000313" key="8">
    <source>
        <dbReference type="Proteomes" id="UP000076078"/>
    </source>
</evidence>
<dbReference type="InterPro" id="IPR036322">
    <property type="entry name" value="WD40_repeat_dom_sf"/>
</dbReference>
<dbReference type="PROSITE" id="PS00678">
    <property type="entry name" value="WD_REPEATS_1"/>
    <property type="match status" value="1"/>
</dbReference>
<dbReference type="SMART" id="SM00320">
    <property type="entry name" value="WD40"/>
    <property type="match status" value="4"/>
</dbReference>
<accession>A0A151ZK10</accession>
<evidence type="ECO:0000259" key="6">
    <source>
        <dbReference type="PROSITE" id="PS50848"/>
    </source>
</evidence>
<evidence type="ECO:0000259" key="5">
    <source>
        <dbReference type="PROSITE" id="PS50181"/>
    </source>
</evidence>
<evidence type="ECO:0000256" key="3">
    <source>
        <dbReference type="PROSITE-ProRule" id="PRU00221"/>
    </source>
</evidence>
<reference evidence="7 8" key="1">
    <citation type="submission" date="2015-12" db="EMBL/GenBank/DDBJ databases">
        <title>Dictyostelia acquired genes for synthesis and detection of signals that induce cell-type specialization by lateral gene transfer from prokaryotes.</title>
        <authorList>
            <person name="Gloeckner G."/>
            <person name="Schaap P."/>
        </authorList>
    </citation>
    <scope>NUCLEOTIDE SEQUENCE [LARGE SCALE GENOMIC DNA]</scope>
    <source>
        <strain evidence="7 8">TK</strain>
    </source>
</reference>
<feature type="compositionally biased region" description="Basic and acidic residues" evidence="4">
    <location>
        <begin position="491"/>
        <end position="500"/>
    </location>
</feature>
<dbReference type="PROSITE" id="PS50082">
    <property type="entry name" value="WD_REPEATS_2"/>
    <property type="match status" value="1"/>
</dbReference>
<dbReference type="FunCoup" id="A0A151ZK10">
    <property type="interactions" value="371"/>
</dbReference>
<dbReference type="SUPFAM" id="SSF81383">
    <property type="entry name" value="F-box domain"/>
    <property type="match status" value="1"/>
</dbReference>
<dbReference type="PROSITE" id="PS50294">
    <property type="entry name" value="WD_REPEATS_REGION"/>
    <property type="match status" value="1"/>
</dbReference>
<keyword evidence="8" id="KW-1185">Reference proteome</keyword>
<dbReference type="CDD" id="cd22117">
    <property type="entry name" value="F-box_FBXL4"/>
    <property type="match status" value="1"/>
</dbReference>
<dbReference type="InterPro" id="IPR001810">
    <property type="entry name" value="F-box_dom"/>
</dbReference>
<dbReference type="STRING" id="361077.A0A151ZK10"/>
<dbReference type="AlphaFoldDB" id="A0A151ZK10"/>
<dbReference type="Gene3D" id="1.20.1280.50">
    <property type="match status" value="1"/>
</dbReference>
<dbReference type="GO" id="GO:0008289">
    <property type="term" value="F:lipid binding"/>
    <property type="evidence" value="ECO:0007669"/>
    <property type="project" value="InterPro"/>
</dbReference>
<dbReference type="InterPro" id="IPR036047">
    <property type="entry name" value="F-box-like_dom_sf"/>
</dbReference>
<dbReference type="OMA" id="KSWNIAT"/>
<dbReference type="Proteomes" id="UP000076078">
    <property type="component" value="Unassembled WGS sequence"/>
</dbReference>
<name>A0A151ZK10_TIELA</name>
<dbReference type="Pfam" id="PF00400">
    <property type="entry name" value="WD40"/>
    <property type="match status" value="3"/>
</dbReference>
<evidence type="ECO:0000256" key="4">
    <source>
        <dbReference type="SAM" id="MobiDB-lite"/>
    </source>
</evidence>
<feature type="domain" description="F-box" evidence="5">
    <location>
        <begin position="600"/>
        <end position="646"/>
    </location>
</feature>
<sequence>MQYVNGLDVAQCIYNEAYSIYQNKTLQWEEIADIDDCKVYTVDNPLYEGGLIFKCVGIINFPPEIPWNILYKVENQMKWDQFCIKSKILETYDQLNFIDFVAYASPIGGVPRYFSLFRTCKIDYQNGLHSVLIRSIDHTEAEKEIGNLDGVQAFVELKPSGWFIKEISEGVSQVTFITNLPASSMDPYLPNMDRDDFREMYRKSGIHCIYKIPNLKSYINQQQLLSNSQLVKSTSSLTFRSLEIFREVCDIIGGFDSDKWSFFRKINTLECYYKEFSEKHYRILYSDSYQIASTLEIIESFLFSKNSHLVDSWTYGVEVVETINSESQIYRIKFRSILDPSMEIEHYVLKQINHFPTGVLFIGFKSVDYNGQTKANSAFWHCPSGFIISPLGSGQFLMRFIIQFDSNLENYLQNDILTYSSKRKILVSFSEKTSYFSQSLKSIILQYSSKKKKSVYFPHWNTLSDKSFNELVDMFFKLAVSSNNVFDRRIKEKEREEREGSSSSSSSSSDEESNNRASQSPPVSERKRKLKDLEKTSLVSVNPQFFYSNSAEKITIQPIPFTPNWENYIKRKPFLLLVNNKKSLEPAKKLLKTAQETCERTSISLLPGEILHYILTFLDAAGLCSISLTCKAFYKITTNDFLWKELFESKWKSSLIFNFNINNHHHHHHHHQQLDQNTQNSSIGVSPDTSNNMDIDLTPPLPTTTSTSPDISQFNYGNWKKMYIQKESIEMNWKRGTPRISILKGHESKISCLQFNQDSLLTGSKDKELRIWNLGLKKCEHVIRPQCNSTLIAFEKDNHSKLHNETFPYCLYNTEVLRLGFLNGQIQNLNLTTQSITSSQRFVFLADGFIFQKNNVYIWENEGVQLWDQTTGQKTHNISALSKIKQFKVNSKNQRFLACCDKTVKLWDIDSNSFSMQFNGNPGIVNCIDFLGDHYLLSGSCKTLSLWDIRNNSQPLQVGRSHTTKVNCISTSLNSRRICSVDQNNVLVWSLNSNLTSMELLSTIPTNHQYGAVDCLSMDDESLVLGYSKGTVAFLDFLDM</sequence>
<evidence type="ECO:0000256" key="1">
    <source>
        <dbReference type="ARBA" id="ARBA00022574"/>
    </source>
</evidence>
<protein>
    <submittedName>
        <fullName evidence="7">WD40 repeat-containing protein</fullName>
    </submittedName>
</protein>
<feature type="compositionally biased region" description="Polar residues" evidence="4">
    <location>
        <begin position="674"/>
        <end position="689"/>
    </location>
</feature>